<dbReference type="InterPro" id="IPR026912">
    <property type="entry name" value="Adenine_deam_C"/>
</dbReference>
<evidence type="ECO:0000313" key="11">
    <source>
        <dbReference type="EMBL" id="PLT29217.1"/>
    </source>
</evidence>
<comment type="similarity">
    <text evidence="2 8">Belongs to the metallo-dependent hydrolases superfamily. Adenine deaminase family.</text>
</comment>
<evidence type="ECO:0000256" key="1">
    <source>
        <dbReference type="ARBA" id="ARBA00001936"/>
    </source>
</evidence>
<dbReference type="Proteomes" id="UP000234748">
    <property type="component" value="Unassembled WGS sequence"/>
</dbReference>
<comment type="caution">
    <text evidence="11">The sequence shown here is derived from an EMBL/GenBank/DDBJ whole genome shotgun (WGS) entry which is preliminary data.</text>
</comment>
<comment type="catalytic activity">
    <reaction evidence="6 8">
        <text>adenine + H2O + H(+) = hypoxanthine + NH4(+)</text>
        <dbReference type="Rhea" id="RHEA:23688"/>
        <dbReference type="ChEBI" id="CHEBI:15377"/>
        <dbReference type="ChEBI" id="CHEBI:15378"/>
        <dbReference type="ChEBI" id="CHEBI:16708"/>
        <dbReference type="ChEBI" id="CHEBI:17368"/>
        <dbReference type="ChEBI" id="CHEBI:28938"/>
        <dbReference type="EC" id="3.5.4.2"/>
    </reaction>
</comment>
<dbReference type="PANTHER" id="PTHR11113">
    <property type="entry name" value="N-ACETYLGLUCOSAMINE-6-PHOSPHATE DEACETYLASE"/>
    <property type="match status" value="1"/>
</dbReference>
<gene>
    <name evidence="8 11" type="primary">ade</name>
    <name evidence="11" type="ORF">CUU66_14350</name>
</gene>
<evidence type="ECO:0000256" key="6">
    <source>
        <dbReference type="ARBA" id="ARBA00047720"/>
    </source>
</evidence>
<dbReference type="OrthoDB" id="9775607at2"/>
<dbReference type="InterPro" id="IPR011059">
    <property type="entry name" value="Metal-dep_hydrolase_composite"/>
</dbReference>
<evidence type="ECO:0000256" key="5">
    <source>
        <dbReference type="ARBA" id="ARBA00023211"/>
    </source>
</evidence>
<protein>
    <recommendedName>
        <fullName evidence="7 8">Adenine deaminase</fullName>
        <shortName evidence="8">Adenase</shortName>
        <shortName evidence="8">Adenine aminase</shortName>
        <ecNumber evidence="3 8">3.5.4.2</ecNumber>
    </recommendedName>
</protein>
<evidence type="ECO:0000259" key="9">
    <source>
        <dbReference type="Pfam" id="PF01979"/>
    </source>
</evidence>
<dbReference type="GO" id="GO:0000034">
    <property type="term" value="F:adenine deaminase activity"/>
    <property type="evidence" value="ECO:0007669"/>
    <property type="project" value="UniProtKB-UniRule"/>
</dbReference>
<dbReference type="HAMAP" id="MF_01518">
    <property type="entry name" value="Adenine_deamin"/>
    <property type="match status" value="1"/>
</dbReference>
<dbReference type="Gene3D" id="2.30.40.10">
    <property type="entry name" value="Urease, subunit C, domain 1"/>
    <property type="match status" value="1"/>
</dbReference>
<dbReference type="NCBIfam" id="TIGR01178">
    <property type="entry name" value="ade"/>
    <property type="match status" value="1"/>
</dbReference>
<keyword evidence="12" id="KW-1185">Reference proteome</keyword>
<evidence type="ECO:0000256" key="3">
    <source>
        <dbReference type="ARBA" id="ARBA00012782"/>
    </source>
</evidence>
<dbReference type="Pfam" id="PF01979">
    <property type="entry name" value="Amidohydro_1"/>
    <property type="match status" value="1"/>
</dbReference>
<dbReference type="Gene3D" id="3.20.20.140">
    <property type="entry name" value="Metal-dependent hydrolases"/>
    <property type="match status" value="1"/>
</dbReference>
<dbReference type="EMBL" id="PGUY01000044">
    <property type="protein sequence ID" value="PLT29217.1"/>
    <property type="molecule type" value="Genomic_DNA"/>
</dbReference>
<dbReference type="InterPro" id="IPR032466">
    <property type="entry name" value="Metal_Hydrolase"/>
</dbReference>
<dbReference type="AlphaFoldDB" id="A0A2N5M4D2"/>
<dbReference type="CDD" id="cd01295">
    <property type="entry name" value="AdeC"/>
    <property type="match status" value="1"/>
</dbReference>
<dbReference type="SUPFAM" id="SSF51556">
    <property type="entry name" value="Metallo-dependent hydrolases"/>
    <property type="match status" value="1"/>
</dbReference>
<dbReference type="GO" id="GO:0006146">
    <property type="term" value="P:adenine catabolic process"/>
    <property type="evidence" value="ECO:0007669"/>
    <property type="project" value="InterPro"/>
</dbReference>
<dbReference type="EC" id="3.5.4.2" evidence="3 8"/>
<feature type="domain" description="Amidohydrolase-related" evidence="9">
    <location>
        <begin position="75"/>
        <end position="358"/>
    </location>
</feature>
<evidence type="ECO:0000256" key="8">
    <source>
        <dbReference type="HAMAP-Rule" id="MF_01518"/>
    </source>
</evidence>
<accession>A0A2N5M4D2</accession>
<feature type="domain" description="Adenine deaminase C-terminal" evidence="10">
    <location>
        <begin position="412"/>
        <end position="578"/>
    </location>
</feature>
<dbReference type="PANTHER" id="PTHR11113:SF2">
    <property type="entry name" value="ADENINE DEAMINASE"/>
    <property type="match status" value="1"/>
</dbReference>
<evidence type="ECO:0000313" key="12">
    <source>
        <dbReference type="Proteomes" id="UP000234748"/>
    </source>
</evidence>
<dbReference type="RefSeq" id="WP_101643331.1">
    <property type="nucleotide sequence ID" value="NZ_PGUY01000044.1"/>
</dbReference>
<comment type="cofactor">
    <cofactor evidence="1 8">
        <name>Mn(2+)</name>
        <dbReference type="ChEBI" id="CHEBI:29035"/>
    </cofactor>
</comment>
<sequence>MRKKQFTQKESKELLKNRIEAASKRKKAELVIKNGKIIDVFNQDLIEADIAIEDGVIVGLGEYEGERVIDAKGKYISPSFIDSHVHIESSMVTPKEFAKVVLPHGVTTIIADPHEIANVAGTEGIHYMLDSTEDLPLNVYIMVPSCVPATPFEHAGAILKAEDLAPFYNHPRVLGLGEVMDFPSVSHAEESMLNKLFDAKDRGVKIDGHAAGLDQDAINIYTTAGIKTDHEAISVNEAKDRLQRGMYLIIRQGSVAKDLPQLIDVVTDKNARRCLFGTDDKHIDDLLYEGSIDHNVRLAIQHGVDPINAIQMASFSAAECYGLKHKGAIAPGYDADFLILTDLKQIKIEEVYSGGKLVAQNGEYLNQDSCKVNPSKPLLSSINMGDITLEQLQIQLRESNSAHVIEIIPNSLVTKHQVEEVEVINKCFQPSIERDQLKLAVIERHHETGHIGLGIVKGLGIQKGALATTIAHDSHNIITAGTNDKDILFAIETVKQIGGGLVIVENEKLIASLALPIAGLLSDEPAEKVYSELLELKKGLDYIEASKKFNPFLTLSFLALPVIPALKLTDVGLFDVENLKHISVQA</sequence>
<dbReference type="InterPro" id="IPR006680">
    <property type="entry name" value="Amidohydro-rel"/>
</dbReference>
<keyword evidence="4 8" id="KW-0378">Hydrolase</keyword>
<evidence type="ECO:0000256" key="2">
    <source>
        <dbReference type="ARBA" id="ARBA00006773"/>
    </source>
</evidence>
<name>A0A2N5M4D2_9BACI</name>
<dbReference type="SUPFAM" id="SSF51338">
    <property type="entry name" value="Composite domain of metallo-dependent hydrolases"/>
    <property type="match status" value="1"/>
</dbReference>
<organism evidence="11 12">
    <name type="scientific">Peribacillus deserti</name>
    <dbReference type="NCBI Taxonomy" id="673318"/>
    <lineage>
        <taxon>Bacteria</taxon>
        <taxon>Bacillati</taxon>
        <taxon>Bacillota</taxon>
        <taxon>Bacilli</taxon>
        <taxon>Bacillales</taxon>
        <taxon>Bacillaceae</taxon>
        <taxon>Peribacillus</taxon>
    </lineage>
</organism>
<dbReference type="FunFam" id="3.20.20.140:FF:000016">
    <property type="entry name" value="Adenine deaminase"/>
    <property type="match status" value="1"/>
</dbReference>
<proteinExistence type="inferred from homology"/>
<dbReference type="Pfam" id="PF13382">
    <property type="entry name" value="Adenine_deam_C"/>
    <property type="match status" value="1"/>
</dbReference>
<evidence type="ECO:0000259" key="10">
    <source>
        <dbReference type="Pfam" id="PF13382"/>
    </source>
</evidence>
<dbReference type="FunFam" id="2.30.40.10:FF:000059">
    <property type="entry name" value="Adenine deaminase"/>
    <property type="match status" value="1"/>
</dbReference>
<dbReference type="InterPro" id="IPR006679">
    <property type="entry name" value="Adenine_deam"/>
</dbReference>
<evidence type="ECO:0000256" key="4">
    <source>
        <dbReference type="ARBA" id="ARBA00022801"/>
    </source>
</evidence>
<keyword evidence="5 8" id="KW-0464">Manganese</keyword>
<evidence type="ECO:0000256" key="7">
    <source>
        <dbReference type="ARBA" id="ARBA00069718"/>
    </source>
</evidence>
<reference evidence="11 12" key="1">
    <citation type="submission" date="2017-11" db="EMBL/GenBank/DDBJ databases">
        <title>Comparitive Functional Genomics of Dry Heat Resistant strains isolated from the Viking Spacecraft.</title>
        <authorList>
            <person name="Seuylemezian A."/>
            <person name="Cooper K."/>
            <person name="Vaishampayan P."/>
        </authorList>
    </citation>
    <scope>NUCLEOTIDE SEQUENCE [LARGE SCALE GENOMIC DNA]</scope>
    <source>
        <strain evidence="11 12">V1-29</strain>
    </source>
</reference>